<keyword evidence="1 3" id="KW-0420">Kringle</keyword>
<name>A0A915IBK3_ROMCU</name>
<evidence type="ECO:0000313" key="6">
    <source>
        <dbReference type="Proteomes" id="UP000887565"/>
    </source>
</evidence>
<dbReference type="SMART" id="SM00130">
    <property type="entry name" value="KR"/>
    <property type="match status" value="1"/>
</dbReference>
<accession>A0A915IBK3</accession>
<keyword evidence="2" id="KW-1015">Disulfide bond</keyword>
<dbReference type="SUPFAM" id="SSF57440">
    <property type="entry name" value="Kringle-like"/>
    <property type="match status" value="1"/>
</dbReference>
<feature type="domain" description="Kringle" evidence="4">
    <location>
        <begin position="34"/>
        <end position="98"/>
    </location>
</feature>
<dbReference type="WBParaSite" id="nRc.2.0.1.t11163-RA">
    <property type="protein sequence ID" value="nRc.2.0.1.t11163-RA"/>
    <property type="gene ID" value="nRc.2.0.1.g11163"/>
</dbReference>
<dbReference type="Pfam" id="PF00051">
    <property type="entry name" value="Kringle"/>
    <property type="match status" value="1"/>
</dbReference>
<evidence type="ECO:0000256" key="1">
    <source>
        <dbReference type="ARBA" id="ARBA00022572"/>
    </source>
</evidence>
<dbReference type="GO" id="GO:0005102">
    <property type="term" value="F:signaling receptor binding"/>
    <property type="evidence" value="ECO:0007669"/>
    <property type="project" value="TreeGrafter"/>
</dbReference>
<reference evidence="7" key="1">
    <citation type="submission" date="2022-11" db="UniProtKB">
        <authorList>
            <consortium name="WormBaseParasite"/>
        </authorList>
    </citation>
    <scope>IDENTIFICATION</scope>
</reference>
<evidence type="ECO:0000259" key="4">
    <source>
        <dbReference type="PROSITE" id="PS50070"/>
    </source>
</evidence>
<organism evidence="6 7">
    <name type="scientific">Romanomermis culicivorax</name>
    <name type="common">Nematode worm</name>
    <dbReference type="NCBI Taxonomy" id="13658"/>
    <lineage>
        <taxon>Eukaryota</taxon>
        <taxon>Metazoa</taxon>
        <taxon>Ecdysozoa</taxon>
        <taxon>Nematoda</taxon>
        <taxon>Enoplea</taxon>
        <taxon>Dorylaimia</taxon>
        <taxon>Mermithida</taxon>
        <taxon>Mermithoidea</taxon>
        <taxon>Mermithidae</taxon>
        <taxon>Romanomermis</taxon>
    </lineage>
</organism>
<dbReference type="InterPro" id="IPR050759">
    <property type="entry name" value="Serine_protease_kringle"/>
</dbReference>
<dbReference type="InterPro" id="IPR013806">
    <property type="entry name" value="Kringle-like"/>
</dbReference>
<dbReference type="PANTHER" id="PTHR24261:SF7">
    <property type="entry name" value="KRINGLE DOMAIN-CONTAINING PROTEIN"/>
    <property type="match status" value="1"/>
</dbReference>
<keyword evidence="6" id="KW-1185">Reference proteome</keyword>
<dbReference type="InterPro" id="IPR038178">
    <property type="entry name" value="Kringle_sf"/>
</dbReference>
<protein>
    <submittedName>
        <fullName evidence="7">Kringle domain-containing protein</fullName>
    </submittedName>
</protein>
<dbReference type="AlphaFoldDB" id="A0A915IBK3"/>
<feature type="domain" description="Peptidase M12A" evidence="5">
    <location>
        <begin position="1"/>
        <end position="21"/>
    </location>
</feature>
<evidence type="ECO:0000256" key="2">
    <source>
        <dbReference type="ARBA" id="ARBA00023157"/>
    </source>
</evidence>
<dbReference type="Proteomes" id="UP000887565">
    <property type="component" value="Unplaced"/>
</dbReference>
<proteinExistence type="predicted"/>
<evidence type="ECO:0000256" key="3">
    <source>
        <dbReference type="PROSITE-ProRule" id="PRU00121"/>
    </source>
</evidence>
<dbReference type="PROSITE" id="PS50070">
    <property type="entry name" value="KRINGLE_2"/>
    <property type="match status" value="1"/>
</dbReference>
<comment type="caution">
    <text evidence="3">Lacks conserved residue(s) required for the propagation of feature annotation.</text>
</comment>
<dbReference type="Gene3D" id="2.40.20.10">
    <property type="entry name" value="Plasminogen Kringle 4"/>
    <property type="match status" value="1"/>
</dbReference>
<evidence type="ECO:0000313" key="7">
    <source>
        <dbReference type="WBParaSite" id="nRc.2.0.1.t11163-RA"/>
    </source>
</evidence>
<evidence type="ECO:0000259" key="5">
    <source>
        <dbReference type="PROSITE" id="PS51864"/>
    </source>
</evidence>
<dbReference type="GO" id="GO:0005615">
    <property type="term" value="C:extracellular space"/>
    <property type="evidence" value="ECO:0007669"/>
    <property type="project" value="TreeGrafter"/>
</dbReference>
<dbReference type="GO" id="GO:0006508">
    <property type="term" value="P:proteolysis"/>
    <property type="evidence" value="ECO:0007669"/>
    <property type="project" value="InterPro"/>
</dbReference>
<dbReference type="PROSITE" id="PS51864">
    <property type="entry name" value="ASTACIN"/>
    <property type="match status" value="1"/>
</dbReference>
<dbReference type="GO" id="GO:0004222">
    <property type="term" value="F:metalloendopeptidase activity"/>
    <property type="evidence" value="ECO:0007669"/>
    <property type="project" value="InterPro"/>
</dbReference>
<dbReference type="PANTHER" id="PTHR24261">
    <property type="entry name" value="PLASMINOGEN-RELATED"/>
    <property type="match status" value="1"/>
</dbReference>
<dbReference type="InterPro" id="IPR001506">
    <property type="entry name" value="Peptidase_M12A"/>
</dbReference>
<sequence length="122" mass="14049">MGQREEPAFGDVSLINRIYCQESCFNKNELPNVNFNGNLTMTISGRTCQNWATQYPQKHRYTSLGNHESCRNPDKWAGGPWCYTKDPSVPYEPCFSSCEDLGRFGNTPRPVFLDVQRQTKFK</sequence>
<dbReference type="InterPro" id="IPR000001">
    <property type="entry name" value="Kringle"/>
</dbReference>